<feature type="compositionally biased region" description="Basic residues" evidence="1">
    <location>
        <begin position="1314"/>
        <end position="1332"/>
    </location>
</feature>
<feature type="compositionally biased region" description="Basic and acidic residues" evidence="1">
    <location>
        <begin position="1049"/>
        <end position="1079"/>
    </location>
</feature>
<feature type="compositionally biased region" description="Low complexity" evidence="1">
    <location>
        <begin position="2203"/>
        <end position="2238"/>
    </location>
</feature>
<feature type="compositionally biased region" description="Polar residues" evidence="1">
    <location>
        <begin position="653"/>
        <end position="663"/>
    </location>
</feature>
<feature type="compositionally biased region" description="Polar residues" evidence="1">
    <location>
        <begin position="378"/>
        <end position="400"/>
    </location>
</feature>
<feature type="compositionally biased region" description="Acidic residues" evidence="1">
    <location>
        <begin position="470"/>
        <end position="485"/>
    </location>
</feature>
<feature type="compositionally biased region" description="Low complexity" evidence="1">
    <location>
        <begin position="1298"/>
        <end position="1313"/>
    </location>
</feature>
<feature type="compositionally biased region" description="Polar residues" evidence="1">
    <location>
        <begin position="2545"/>
        <end position="2556"/>
    </location>
</feature>
<feature type="compositionally biased region" description="Polar residues" evidence="1">
    <location>
        <begin position="1103"/>
        <end position="1121"/>
    </location>
</feature>
<feature type="compositionally biased region" description="Basic and acidic residues" evidence="1">
    <location>
        <begin position="37"/>
        <end position="51"/>
    </location>
</feature>
<feature type="compositionally biased region" description="Basic residues" evidence="1">
    <location>
        <begin position="1180"/>
        <end position="1195"/>
    </location>
</feature>
<feature type="compositionally biased region" description="Low complexity" evidence="1">
    <location>
        <begin position="691"/>
        <end position="707"/>
    </location>
</feature>
<feature type="compositionally biased region" description="Low complexity" evidence="1">
    <location>
        <begin position="626"/>
        <end position="642"/>
    </location>
</feature>
<feature type="compositionally biased region" description="Low complexity" evidence="1">
    <location>
        <begin position="366"/>
        <end position="377"/>
    </location>
</feature>
<feature type="region of interest" description="Disordered" evidence="1">
    <location>
        <begin position="1780"/>
        <end position="1839"/>
    </location>
</feature>
<feature type="compositionally biased region" description="Gly residues" evidence="1">
    <location>
        <begin position="2305"/>
        <end position="2320"/>
    </location>
</feature>
<feature type="compositionally biased region" description="Polar residues" evidence="1">
    <location>
        <begin position="1622"/>
        <end position="1632"/>
    </location>
</feature>
<feature type="compositionally biased region" description="Gly residues" evidence="1">
    <location>
        <begin position="961"/>
        <end position="977"/>
    </location>
</feature>
<feature type="compositionally biased region" description="Low complexity" evidence="1">
    <location>
        <begin position="2321"/>
        <end position="2360"/>
    </location>
</feature>
<feature type="compositionally biased region" description="Polar residues" evidence="1">
    <location>
        <begin position="19"/>
        <end position="29"/>
    </location>
</feature>
<feature type="region of interest" description="Disordered" evidence="1">
    <location>
        <begin position="580"/>
        <end position="1717"/>
    </location>
</feature>
<evidence type="ECO:0000256" key="1">
    <source>
        <dbReference type="SAM" id="MobiDB-lite"/>
    </source>
</evidence>
<feature type="compositionally biased region" description="Basic residues" evidence="1">
    <location>
        <begin position="1500"/>
        <end position="1529"/>
    </location>
</feature>
<feature type="compositionally biased region" description="Polar residues" evidence="1">
    <location>
        <begin position="1595"/>
        <end position="1612"/>
    </location>
</feature>
<dbReference type="VEuPathDB" id="FungiDB:CC1G_15763"/>
<reference evidence="2 3" key="1">
    <citation type="journal article" date="2010" name="Proc. Natl. Acad. Sci. U.S.A.">
        <title>Insights into evolution of multicellular fungi from the assembled chromosomes of the mushroom Coprinopsis cinerea (Coprinus cinereus).</title>
        <authorList>
            <person name="Stajich J.E."/>
            <person name="Wilke S.K."/>
            <person name="Ahren D."/>
            <person name="Au C.H."/>
            <person name="Birren B.W."/>
            <person name="Borodovsky M."/>
            <person name="Burns C."/>
            <person name="Canback B."/>
            <person name="Casselton L.A."/>
            <person name="Cheng C.K."/>
            <person name="Deng J."/>
            <person name="Dietrich F.S."/>
            <person name="Fargo D.C."/>
            <person name="Farman M.L."/>
            <person name="Gathman A.C."/>
            <person name="Goldberg J."/>
            <person name="Guigo R."/>
            <person name="Hoegger P.J."/>
            <person name="Hooker J.B."/>
            <person name="Huggins A."/>
            <person name="James T.Y."/>
            <person name="Kamada T."/>
            <person name="Kilaru S."/>
            <person name="Kodira C."/>
            <person name="Kues U."/>
            <person name="Kupfer D."/>
            <person name="Kwan H.S."/>
            <person name="Lomsadze A."/>
            <person name="Li W."/>
            <person name="Lilly W.W."/>
            <person name="Ma L.J."/>
            <person name="Mackey A.J."/>
            <person name="Manning G."/>
            <person name="Martin F."/>
            <person name="Muraguchi H."/>
            <person name="Natvig D.O."/>
            <person name="Palmerini H."/>
            <person name="Ramesh M.A."/>
            <person name="Rehmeyer C.J."/>
            <person name="Roe B.A."/>
            <person name="Shenoy N."/>
            <person name="Stanke M."/>
            <person name="Ter-Hovhannisyan V."/>
            <person name="Tunlid A."/>
            <person name="Velagapudi R."/>
            <person name="Vision T.J."/>
            <person name="Zeng Q."/>
            <person name="Zolan M.E."/>
            <person name="Pukkila P.J."/>
        </authorList>
    </citation>
    <scope>NUCLEOTIDE SEQUENCE [LARGE SCALE GENOMIC DNA]</scope>
    <source>
        <strain evidence="3">Okayama-7 / 130 / ATCC MYA-4618 / FGSC 9003</strain>
    </source>
</reference>
<feature type="region of interest" description="Disordered" evidence="1">
    <location>
        <begin position="1"/>
        <end position="79"/>
    </location>
</feature>
<feature type="region of interest" description="Disordered" evidence="1">
    <location>
        <begin position="2137"/>
        <end position="2176"/>
    </location>
</feature>
<name>D6RQX7_COPC7</name>
<protein>
    <submittedName>
        <fullName evidence="2">Uncharacterized protein</fullName>
    </submittedName>
</protein>
<feature type="compositionally biased region" description="Low complexity" evidence="1">
    <location>
        <begin position="1138"/>
        <end position="1179"/>
    </location>
</feature>
<feature type="compositionally biased region" description="Gly residues" evidence="1">
    <location>
        <begin position="1882"/>
        <end position="1891"/>
    </location>
</feature>
<feature type="compositionally biased region" description="Low complexity" evidence="1">
    <location>
        <begin position="853"/>
        <end position="867"/>
    </location>
</feature>
<dbReference type="KEGG" id="cci:CC1G_15763"/>
<feature type="compositionally biased region" description="Gly residues" evidence="1">
    <location>
        <begin position="1245"/>
        <end position="1255"/>
    </location>
</feature>
<dbReference type="RefSeq" id="XP_002910044.1">
    <property type="nucleotide sequence ID" value="XM_002909998.1"/>
</dbReference>
<dbReference type="OrthoDB" id="2554322at2759"/>
<dbReference type="HOGENOM" id="CLU_229955_0_0_1"/>
<feature type="compositionally biased region" description="Low complexity" evidence="1">
    <location>
        <begin position="2068"/>
        <end position="2079"/>
    </location>
</feature>
<feature type="compositionally biased region" description="Acidic residues" evidence="1">
    <location>
        <begin position="211"/>
        <end position="222"/>
    </location>
</feature>
<feature type="compositionally biased region" description="Low complexity" evidence="1">
    <location>
        <begin position="2467"/>
        <end position="2492"/>
    </location>
</feature>
<feature type="compositionally biased region" description="Low complexity" evidence="1">
    <location>
        <begin position="1662"/>
        <end position="1682"/>
    </location>
</feature>
<feature type="region of interest" description="Disordered" evidence="1">
    <location>
        <begin position="1965"/>
        <end position="2033"/>
    </location>
</feature>
<dbReference type="InParanoid" id="D6RQX7"/>
<feature type="compositionally biased region" description="Basic and acidic residues" evidence="1">
    <location>
        <begin position="1260"/>
        <end position="1280"/>
    </location>
</feature>
<feature type="region of interest" description="Disordered" evidence="1">
    <location>
        <begin position="1882"/>
        <end position="1905"/>
    </location>
</feature>
<evidence type="ECO:0000313" key="2">
    <source>
        <dbReference type="EMBL" id="EFI26550.1"/>
    </source>
</evidence>
<feature type="compositionally biased region" description="Polar residues" evidence="1">
    <location>
        <begin position="272"/>
        <end position="281"/>
    </location>
</feature>
<feature type="compositionally biased region" description="Basic and acidic residues" evidence="1">
    <location>
        <begin position="883"/>
        <end position="908"/>
    </location>
</feature>
<dbReference type="OMA" id="HESWDEE"/>
<dbReference type="GeneID" id="9379783"/>
<proteinExistence type="predicted"/>
<feature type="compositionally biased region" description="Acidic residues" evidence="1">
    <location>
        <begin position="1347"/>
        <end position="1364"/>
    </location>
</feature>
<feature type="compositionally biased region" description="Low complexity" evidence="1">
    <location>
        <begin position="344"/>
        <end position="358"/>
    </location>
</feature>
<feature type="compositionally biased region" description="Acidic residues" evidence="1">
    <location>
        <begin position="152"/>
        <end position="166"/>
    </location>
</feature>
<feature type="compositionally biased region" description="Gly residues" evidence="1">
    <location>
        <begin position="1039"/>
        <end position="1048"/>
    </location>
</feature>
<gene>
    <name evidence="2" type="ORF">CC1G_15763</name>
</gene>
<feature type="compositionally biased region" description="Basic and acidic residues" evidence="1">
    <location>
        <begin position="294"/>
        <end position="303"/>
    </location>
</feature>
<accession>D6RQX7</accession>
<feature type="compositionally biased region" description="Acidic residues" evidence="1">
    <location>
        <begin position="2371"/>
        <end position="2385"/>
    </location>
</feature>
<feature type="compositionally biased region" description="Polar residues" evidence="1">
    <location>
        <begin position="226"/>
        <end position="244"/>
    </location>
</feature>
<feature type="compositionally biased region" description="Pro residues" evidence="1">
    <location>
        <begin position="2586"/>
        <end position="2597"/>
    </location>
</feature>
<feature type="compositionally biased region" description="Low complexity" evidence="1">
    <location>
        <begin position="714"/>
        <end position="763"/>
    </location>
</feature>
<feature type="compositionally biased region" description="Basic residues" evidence="1">
    <location>
        <begin position="414"/>
        <end position="429"/>
    </location>
</feature>
<feature type="compositionally biased region" description="Low complexity" evidence="1">
    <location>
        <begin position="1228"/>
        <end position="1244"/>
    </location>
</feature>
<feature type="compositionally biased region" description="Polar residues" evidence="1">
    <location>
        <begin position="1365"/>
        <end position="1376"/>
    </location>
</feature>
<feature type="compositionally biased region" description="Polar residues" evidence="1">
    <location>
        <begin position="2003"/>
        <end position="2021"/>
    </location>
</feature>
<keyword evidence="3" id="KW-1185">Reference proteome</keyword>
<dbReference type="eggNOG" id="ENOG502SD3M">
    <property type="taxonomic scope" value="Eukaryota"/>
</dbReference>
<feature type="region of interest" description="Disordered" evidence="1">
    <location>
        <begin position="196"/>
        <end position="567"/>
    </location>
</feature>
<feature type="compositionally biased region" description="Polar residues" evidence="1">
    <location>
        <begin position="1530"/>
        <end position="1557"/>
    </location>
</feature>
<evidence type="ECO:0000313" key="3">
    <source>
        <dbReference type="Proteomes" id="UP000001861"/>
    </source>
</evidence>
<feature type="compositionally biased region" description="Pro residues" evidence="1">
    <location>
        <begin position="329"/>
        <end position="343"/>
    </location>
</feature>
<dbReference type="EMBL" id="AACS02000013">
    <property type="protein sequence ID" value="EFI26550.1"/>
    <property type="molecule type" value="Genomic_DNA"/>
</dbReference>
<organism evidence="2 3">
    <name type="scientific">Coprinopsis cinerea (strain Okayama-7 / 130 / ATCC MYA-4618 / FGSC 9003)</name>
    <name type="common">Inky cap fungus</name>
    <name type="synonym">Hormographiella aspergillata</name>
    <dbReference type="NCBI Taxonomy" id="240176"/>
    <lineage>
        <taxon>Eukaryota</taxon>
        <taxon>Fungi</taxon>
        <taxon>Dikarya</taxon>
        <taxon>Basidiomycota</taxon>
        <taxon>Agaricomycotina</taxon>
        <taxon>Agaricomycetes</taxon>
        <taxon>Agaricomycetidae</taxon>
        <taxon>Agaricales</taxon>
        <taxon>Agaricineae</taxon>
        <taxon>Psathyrellaceae</taxon>
        <taxon>Coprinopsis</taxon>
    </lineage>
</organism>
<feature type="compositionally biased region" description="Low complexity" evidence="1">
    <location>
        <begin position="91"/>
        <end position="115"/>
    </location>
</feature>
<comment type="caution">
    <text evidence="2">The sequence shown here is derived from an EMBL/GenBank/DDBJ whole genome shotgun (WGS) entry which is preliminary data.</text>
</comment>
<feature type="compositionally biased region" description="Gly residues" evidence="1">
    <location>
        <begin position="1683"/>
        <end position="1710"/>
    </location>
</feature>
<feature type="compositionally biased region" description="Low complexity" evidence="1">
    <location>
        <begin position="911"/>
        <end position="928"/>
    </location>
</feature>
<feature type="compositionally biased region" description="Low complexity" evidence="1">
    <location>
        <begin position="587"/>
        <end position="604"/>
    </location>
</feature>
<feature type="compositionally biased region" description="Basic and acidic residues" evidence="1">
    <location>
        <begin position="1788"/>
        <end position="1797"/>
    </location>
</feature>
<feature type="compositionally biased region" description="Basic and acidic residues" evidence="1">
    <location>
        <begin position="1428"/>
        <end position="1438"/>
    </location>
</feature>
<feature type="compositionally biased region" description="Low complexity" evidence="1">
    <location>
        <begin position="312"/>
        <end position="328"/>
    </location>
</feature>
<feature type="compositionally biased region" description="Basic and acidic residues" evidence="1">
    <location>
        <begin position="2361"/>
        <end position="2370"/>
    </location>
</feature>
<feature type="compositionally biased region" description="Basic and acidic residues" evidence="1">
    <location>
        <begin position="486"/>
        <end position="495"/>
    </location>
</feature>
<feature type="region of interest" description="Disordered" evidence="1">
    <location>
        <begin position="2056"/>
        <end position="2089"/>
    </location>
</feature>
<sequence>MQAHALVPSENWDDDFEFQGSSTTNSPVKRNSRKGKDRQQQQHYDANRTERMSIASSQWTEEDWDIRSTASPAPSLNHRFGANALASSSSLANANYSPNGNAMSTTTTTATNNNSPPRRAPVYNRKRSGSFDRTHKSNASKSSIPPGLAQWVEEDGDGFGDNDDLDGFGLGGGSDNVVVFNEGLSSASKRLFADVGNLPGTSGSGKGGLEVETENWDDDFEDPSPTRATMDTVSSRVQQDSLATPVQHESWDEEFGLGPPPPSRRKKRSSEPAPQSHSNLSSDEDDDAEFGFFDNDREEDRTVTARSRRVALARLSPSRAHPNSSSSTSPPPPVPAIPSPFLSPQPVAIPSQPSSSSPHPFPAPHSPTSSVFSVPTTLNDARSYTSTTHLHPTASRTSSGHGHAGLANVPPSPRRPKSRERRRLRKKSRPVPANQYEMSNLSGYSHHHHQQHPYGGGKYPYQYAYSFSDGELEEIRDTDDGDLDGDERVFRREGMRTPSPHPPYSGHHHPMSVPVTPSRSSSASHSHSHSQYHGHDQNPNSSNTAGSGVAPVVPVPVPATPSSKAGALLSRIGSVTRKGWVRRKRGSSVSAAVGGSGTAALGASDTAEAPASNKHLLNLELEEQRQQQLTPRPRSSLSSLQHQQRERERQLQVSPMNRPATSASHHHQRQHHPGVSPSIHSSMSPAHPDVSPSGHSSISHGHPSTSPNANHHYPSTSPNTTTTNPPQSNSWFFRSTSNSTTHSNMTSSSAYTTSSTATTANTHATRESYVSRETYASGGTYASRDTYASGGTHVSRETYGSRETGGSSLAGYRAGESRSGSMSDLSLREPGGGRYTPSLGGVDAFDAHHHQEGTTSTGRTMTPSTPSKLIKRKSLGFVQLRRVRGDKDRDRDKDKGREKERDKEREGEGSSGSDVFSPPSTSSTSTHPQPFARRHPSTSKRPVSIAGPSPNRPSGPPSSGGLPGYAGGIDGGGGAGSGSDSRSGSGRRPGGGGGQPRHASYGHASGMRERKRSGLVAVFGGGGRGKDGGSKASVVGVFGAEGEGGGGGLEDRSGEFEGGRGRGKDGDREKDKEKEKEKGTLASGMRAFMGNVRRLSIVGGGRSSDSANANPGHSNAFSSSPVHAGKEGKSPMGHQRTKSGGPSPSPGYGYKGLVDSIGRGSTSSTSLSRPGSSTSQHTQHTGHSHHVHHTGHGHAQHTQGHGRPLTPSTSYPHLASAVGLSGLGGVGRRSLSRSGSGRRSVSGSREGGAASGSGTTGRRKSGEGVRGEGRKSSEGRKSGEGSKSSEVAARIDEHGSRHVSGSSVSSVPMPSSRSRSRARSRSKSKSRSRSKSRSASSSSTSLHRDGDDSDDDDEDDEENEEADESITTRTARSRQASLLDENQKTPRASKIQSYGYAYGLKTPDNRPPVPLLPAIELHLHPPSPPRGSQDRERGEREGVGVVGEGASRSRYQSMSGGLAPGVEELGGSPGGRGTMVSPPHPSGHPGSPHHQNQQNQRPASPHHQHPSSPHHHTASPHHQRHPASPHHKNQAQYSPHHQNQYQNRQPTTPMSTKSLSPILSVGSQGGGGSPRTVREGLGDVGRSLDFGACGDGSSPDATNATANSPLGASSSPKVPPSGNGGSTASPSAANTERSARRPIRPPASPGQLQSASLGRSVGSPVASSTSALASSGASGSGATSRGNGNGGGGGGASGNGNGKGGANGEGGGGAAVPRRNSLGDLKIPARISQAQSSLRRDLGMVREFAGHVEHMKTLQTTYDTLVAEVQAVLERQAAGWYHAQQQQQQQARDAEQSEEQPRAISPSFFNNLVGSARSGGLKVRKRSNTNPDQAQPPQPTQPILSAQDQANKAAYKDLATAFYTINSKYRISWECAELLVELGSTGASGGGGGGSATTSPSRGGSVGRNAGFGMASAVGGAGHMVGGDGGRSASPNAGVMGGGTGGRASLGQSLAAASASTTAVGLVGGHEVKGKRSRERAITLAGDESRPSTPSGLVAMAGAQPPHSHSQPQIYSPNSQGSQHHPPTASPPLWRASTGRHDLSHRQLALLKEMLNNSEPVAATASPPPASSIPEEPLSSASPFGSPTSHGVGMGLLASPSSGGGIMMPFSSPSSATGPAGSTLNVNRDWRWGNDPMASTVTLPSEEESIATGENNQGGEVSGANGASGSKKRKTGKLNMSGFRDMLRALRRGGGVIDTSLAMVNAQQQQQHGGQQPDGGVYTSSAPMSMAASTTSLAMESSADGHGRVGRSPTLQRDGRGEKKRPRSSVGGREPSIGPEFSEQQLYTGHKIPPKSPRRPSLASIFRIGIGGKSRSGGGGGGGSVTASDGGLAGSVPESSASSRVPSGSSHSGAESSSVPGSGRPSRDFGRQDGVDGDEDDDEEEDWDQIDSASDLDGHPDHHLHQHGHQLQHGGKPYGGLSPTGVEGSATIRATSTSRGRKLRKPNSPYLQQDPYAARSTSGLSTGGGRRSASASQVSLNLSASDSSSVAGTSGNALSGSRAGPASSVTALSTPRPIRLSNVQESQAESPVWPMRTSSLAHGVKPGPTNRSVSGSSGKFHTTGKVASGSLRAGPPQPITVPSNSSSSPQPRPHSQVPPTPTLALTPENIRPLLENAREVQMRLNQCIAEVQALLERAKEVPVPGENKEASQSRVSVVEEVGVGVAS</sequence>
<feature type="region of interest" description="Disordered" evidence="1">
    <location>
        <begin position="91"/>
        <end position="175"/>
    </location>
</feature>
<feature type="region of interest" description="Disordered" evidence="1">
    <location>
        <begin position="2202"/>
        <end position="2604"/>
    </location>
</feature>
<feature type="compositionally biased region" description="Low complexity" evidence="1">
    <location>
        <begin position="2576"/>
        <end position="2585"/>
    </location>
</feature>
<dbReference type="Proteomes" id="UP000001861">
    <property type="component" value="Unassembled WGS sequence"/>
</dbReference>